<proteinExistence type="predicted"/>
<dbReference type="AlphaFoldDB" id="A0A3S5CP62"/>
<dbReference type="Proteomes" id="UP000784294">
    <property type="component" value="Unassembled WGS sequence"/>
</dbReference>
<evidence type="ECO:0000313" key="2">
    <source>
        <dbReference type="Proteomes" id="UP000784294"/>
    </source>
</evidence>
<sequence>MTATVCAAITDKPHFVLSSGVTLCPLSKECGGERESEEWS</sequence>
<keyword evidence="2" id="KW-1185">Reference proteome</keyword>
<organism evidence="1 2">
    <name type="scientific">Protopolystoma xenopodis</name>
    <dbReference type="NCBI Taxonomy" id="117903"/>
    <lineage>
        <taxon>Eukaryota</taxon>
        <taxon>Metazoa</taxon>
        <taxon>Spiralia</taxon>
        <taxon>Lophotrochozoa</taxon>
        <taxon>Platyhelminthes</taxon>
        <taxon>Monogenea</taxon>
        <taxon>Polyopisthocotylea</taxon>
        <taxon>Polystomatidea</taxon>
        <taxon>Polystomatidae</taxon>
        <taxon>Protopolystoma</taxon>
    </lineage>
</organism>
<reference evidence="1" key="1">
    <citation type="submission" date="2018-11" db="EMBL/GenBank/DDBJ databases">
        <authorList>
            <consortium name="Pathogen Informatics"/>
        </authorList>
    </citation>
    <scope>NUCLEOTIDE SEQUENCE</scope>
</reference>
<name>A0A3S5CP62_9PLAT</name>
<evidence type="ECO:0000313" key="1">
    <source>
        <dbReference type="EMBL" id="VEL25034.1"/>
    </source>
</evidence>
<dbReference type="EMBL" id="CAAALY010071295">
    <property type="protein sequence ID" value="VEL25034.1"/>
    <property type="molecule type" value="Genomic_DNA"/>
</dbReference>
<comment type="caution">
    <text evidence="1">The sequence shown here is derived from an EMBL/GenBank/DDBJ whole genome shotgun (WGS) entry which is preliminary data.</text>
</comment>
<gene>
    <name evidence="1" type="ORF">PXEA_LOCUS18474</name>
</gene>
<feature type="non-terminal residue" evidence="1">
    <location>
        <position position="40"/>
    </location>
</feature>
<protein>
    <submittedName>
        <fullName evidence="1">Uncharacterized protein</fullName>
    </submittedName>
</protein>
<accession>A0A3S5CP62</accession>